<sequence>MNNSTIAAIATPIGSGGIGIIRISGQKAVSIAASLFQRSHLASNVLSENSIGKHLGLTDRFKSHHFYHGFIVHPETGLVLDEVLLTVMKAPHSYTREDIVEINTHSGRVVMGAVLASVLRQGARLADPGEFTKRAFINGRIDLIQAEAVVDIINAKTDEALKMATRLIMGGLGKQVESIRESLVHVLASFEAAIDFPEEAEEIIEAESTREHIQSQAINVLKKLIEQYDDSHAVRDGLKLVIVGRPNVGKSSLMNCLIQKDRAIVTSVPGTTRDYIEEHLSIEGIPVIITDTAGIQETKDPVEVIGVQKAREYMEPHLNAKSFLHTRSGEENIGGINFDIYSESDSHRTMQSQVKRA</sequence>
<evidence type="ECO:0000256" key="8">
    <source>
        <dbReference type="ARBA" id="ARBA00023134"/>
    </source>
</evidence>
<dbReference type="InterPro" id="IPR018948">
    <property type="entry name" value="GTP-bd_TrmE_N"/>
</dbReference>
<keyword evidence="7" id="KW-0630">Potassium</keyword>
<dbReference type="InterPro" id="IPR025867">
    <property type="entry name" value="MnmE_helical"/>
</dbReference>
<keyword evidence="5" id="KW-0378">Hydrolase</keyword>
<evidence type="ECO:0000256" key="2">
    <source>
        <dbReference type="ARBA" id="ARBA00022694"/>
    </source>
</evidence>
<comment type="caution">
    <text evidence="11">The sequence shown here is derived from an EMBL/GenBank/DDBJ whole genome shotgun (WGS) entry which is preliminary data.</text>
</comment>
<keyword evidence="2" id="KW-0819">tRNA processing</keyword>
<dbReference type="GO" id="GO:0030488">
    <property type="term" value="P:tRNA methylation"/>
    <property type="evidence" value="ECO:0007669"/>
    <property type="project" value="TreeGrafter"/>
</dbReference>
<feature type="domain" description="MnmE helical" evidence="10">
    <location>
        <begin position="143"/>
        <end position="300"/>
    </location>
</feature>
<evidence type="ECO:0000256" key="5">
    <source>
        <dbReference type="ARBA" id="ARBA00022801"/>
    </source>
</evidence>
<keyword evidence="3" id="KW-0479">Metal-binding</keyword>
<dbReference type="CDD" id="cd04164">
    <property type="entry name" value="trmE"/>
    <property type="match status" value="1"/>
</dbReference>
<dbReference type="FunFam" id="3.30.1360.120:FF:000003">
    <property type="entry name" value="tRNA modification GTPase MnmE"/>
    <property type="match status" value="1"/>
</dbReference>
<dbReference type="GO" id="GO:0005829">
    <property type="term" value="C:cytosol"/>
    <property type="evidence" value="ECO:0007669"/>
    <property type="project" value="TreeGrafter"/>
</dbReference>
<dbReference type="HAMAP" id="MF_00379">
    <property type="entry name" value="GTPase_MnmE"/>
    <property type="match status" value="1"/>
</dbReference>
<dbReference type="Gene3D" id="1.20.120.430">
    <property type="entry name" value="tRNA modification GTPase MnmE domain 2"/>
    <property type="match status" value="1"/>
</dbReference>
<reference evidence="11" key="1">
    <citation type="journal article" date="2015" name="Nature">
        <title>Complex archaea that bridge the gap between prokaryotes and eukaryotes.</title>
        <authorList>
            <person name="Spang A."/>
            <person name="Saw J.H."/>
            <person name="Jorgensen S.L."/>
            <person name="Zaremba-Niedzwiedzka K."/>
            <person name="Martijn J."/>
            <person name="Lind A.E."/>
            <person name="van Eijk R."/>
            <person name="Schleper C."/>
            <person name="Guy L."/>
            <person name="Ettema T.J."/>
        </authorList>
    </citation>
    <scope>NUCLEOTIDE SEQUENCE</scope>
</reference>
<dbReference type="SUPFAM" id="SSF103025">
    <property type="entry name" value="Folate-binding domain"/>
    <property type="match status" value="1"/>
</dbReference>
<gene>
    <name evidence="11" type="ORF">LCGC14_2858420</name>
</gene>
<dbReference type="SUPFAM" id="SSF52540">
    <property type="entry name" value="P-loop containing nucleoside triphosphate hydrolases"/>
    <property type="match status" value="1"/>
</dbReference>
<evidence type="ECO:0008006" key="12">
    <source>
        <dbReference type="Google" id="ProtNLM"/>
    </source>
</evidence>
<evidence type="ECO:0000313" key="11">
    <source>
        <dbReference type="EMBL" id="KKK76958.1"/>
    </source>
</evidence>
<dbReference type="GO" id="GO:0046872">
    <property type="term" value="F:metal ion binding"/>
    <property type="evidence" value="ECO:0007669"/>
    <property type="project" value="UniProtKB-KW"/>
</dbReference>
<dbReference type="GO" id="GO:0005525">
    <property type="term" value="F:GTP binding"/>
    <property type="evidence" value="ECO:0007669"/>
    <property type="project" value="UniProtKB-KW"/>
</dbReference>
<accession>A0A0F8Y6N7</accession>
<evidence type="ECO:0000256" key="3">
    <source>
        <dbReference type="ARBA" id="ARBA00022723"/>
    </source>
</evidence>
<dbReference type="GO" id="GO:0009507">
    <property type="term" value="C:chloroplast"/>
    <property type="evidence" value="ECO:0007669"/>
    <property type="project" value="UniProtKB-SubCell"/>
</dbReference>
<dbReference type="Pfam" id="PF12631">
    <property type="entry name" value="MnmE_helical"/>
    <property type="match status" value="1"/>
</dbReference>
<keyword evidence="8" id="KW-0342">GTP-binding</keyword>
<keyword evidence="4" id="KW-0547">Nucleotide-binding</keyword>
<evidence type="ECO:0000259" key="9">
    <source>
        <dbReference type="Pfam" id="PF10396"/>
    </source>
</evidence>
<dbReference type="InterPro" id="IPR027368">
    <property type="entry name" value="MnmE_dom2"/>
</dbReference>
<dbReference type="CDD" id="cd14858">
    <property type="entry name" value="TrmE_N"/>
    <property type="match status" value="1"/>
</dbReference>
<dbReference type="InterPro" id="IPR005225">
    <property type="entry name" value="Small_GTP-bd"/>
</dbReference>
<dbReference type="GO" id="GO:0042802">
    <property type="term" value="F:identical protein binding"/>
    <property type="evidence" value="ECO:0007669"/>
    <property type="project" value="UniProtKB-ARBA"/>
</dbReference>
<organism evidence="11">
    <name type="scientific">marine sediment metagenome</name>
    <dbReference type="NCBI Taxonomy" id="412755"/>
    <lineage>
        <taxon>unclassified sequences</taxon>
        <taxon>metagenomes</taxon>
        <taxon>ecological metagenomes</taxon>
    </lineage>
</organism>
<evidence type="ECO:0000259" key="10">
    <source>
        <dbReference type="Pfam" id="PF12631"/>
    </source>
</evidence>
<evidence type="ECO:0000256" key="7">
    <source>
        <dbReference type="ARBA" id="ARBA00022958"/>
    </source>
</evidence>
<proteinExistence type="inferred from homology"/>
<dbReference type="EMBL" id="LAZR01055180">
    <property type="protein sequence ID" value="KKK76958.1"/>
    <property type="molecule type" value="Genomic_DNA"/>
</dbReference>
<dbReference type="InterPro" id="IPR031168">
    <property type="entry name" value="G_TrmE"/>
</dbReference>
<dbReference type="AlphaFoldDB" id="A0A0F8Y6N7"/>
<dbReference type="InterPro" id="IPR004520">
    <property type="entry name" value="GTPase_MnmE"/>
</dbReference>
<dbReference type="InterPro" id="IPR027417">
    <property type="entry name" value="P-loop_NTPase"/>
</dbReference>
<dbReference type="InterPro" id="IPR027266">
    <property type="entry name" value="TrmE/GcvT-like"/>
</dbReference>
<name>A0A0F8Y6N7_9ZZZZ</name>
<evidence type="ECO:0000256" key="6">
    <source>
        <dbReference type="ARBA" id="ARBA00022842"/>
    </source>
</evidence>
<feature type="non-terminal residue" evidence="11">
    <location>
        <position position="357"/>
    </location>
</feature>
<feature type="domain" description="GTP-binding protein TrmE N-terminal" evidence="9">
    <location>
        <begin position="5"/>
        <end position="140"/>
    </location>
</feature>
<dbReference type="GO" id="GO:0002098">
    <property type="term" value="P:tRNA wobble uridine modification"/>
    <property type="evidence" value="ECO:0007669"/>
    <property type="project" value="TreeGrafter"/>
</dbReference>
<dbReference type="GO" id="GO:0003924">
    <property type="term" value="F:GTPase activity"/>
    <property type="evidence" value="ECO:0007669"/>
    <property type="project" value="InterPro"/>
</dbReference>
<protein>
    <recommendedName>
        <fullName evidence="12">TrmE-type G domain-containing protein</fullName>
    </recommendedName>
</protein>
<dbReference type="Pfam" id="PF10396">
    <property type="entry name" value="TrmE_N"/>
    <property type="match status" value="1"/>
</dbReference>
<evidence type="ECO:0000256" key="4">
    <source>
        <dbReference type="ARBA" id="ARBA00022741"/>
    </source>
</evidence>
<dbReference type="NCBIfam" id="TIGR00450">
    <property type="entry name" value="mnmE_trmE_thdF"/>
    <property type="match status" value="1"/>
</dbReference>
<dbReference type="Gene3D" id="3.30.1360.120">
    <property type="entry name" value="Probable tRNA modification gtpase trme, domain 1"/>
    <property type="match status" value="1"/>
</dbReference>
<dbReference type="PANTHER" id="PTHR42714">
    <property type="entry name" value="TRNA MODIFICATION GTPASE GTPBP3"/>
    <property type="match status" value="1"/>
</dbReference>
<dbReference type="PANTHER" id="PTHR42714:SF2">
    <property type="entry name" value="TRNA MODIFICATION GTPASE GTPBP3, MITOCHONDRIAL"/>
    <property type="match status" value="1"/>
</dbReference>
<comment type="subcellular location">
    <subcellularLocation>
        <location evidence="1">Plastid</location>
        <location evidence="1">Chloroplast</location>
    </subcellularLocation>
</comment>
<dbReference type="Gene3D" id="3.40.50.300">
    <property type="entry name" value="P-loop containing nucleotide triphosphate hydrolases"/>
    <property type="match status" value="1"/>
</dbReference>
<dbReference type="NCBIfam" id="TIGR00231">
    <property type="entry name" value="small_GTP"/>
    <property type="match status" value="1"/>
</dbReference>
<evidence type="ECO:0000256" key="1">
    <source>
        <dbReference type="ARBA" id="ARBA00004229"/>
    </source>
</evidence>
<keyword evidence="6" id="KW-0460">Magnesium</keyword>